<dbReference type="Gene3D" id="3.40.50.1820">
    <property type="entry name" value="alpha/beta hydrolase"/>
    <property type="match status" value="1"/>
</dbReference>
<dbReference type="Proteomes" id="UP001597393">
    <property type="component" value="Unassembled WGS sequence"/>
</dbReference>
<reference evidence="2" key="1">
    <citation type="journal article" date="2019" name="Int. J. Syst. Evol. Microbiol.">
        <title>The Global Catalogue of Microorganisms (GCM) 10K type strain sequencing project: providing services to taxonomists for standard genome sequencing and annotation.</title>
        <authorList>
            <consortium name="The Broad Institute Genomics Platform"/>
            <consortium name="The Broad Institute Genome Sequencing Center for Infectious Disease"/>
            <person name="Wu L."/>
            <person name="Ma J."/>
        </authorList>
    </citation>
    <scope>NUCLEOTIDE SEQUENCE [LARGE SCALE GENOMIC DNA]</scope>
    <source>
        <strain evidence="2">KCTC 42248</strain>
    </source>
</reference>
<evidence type="ECO:0000313" key="1">
    <source>
        <dbReference type="EMBL" id="MFD2598703.1"/>
    </source>
</evidence>
<comment type="caution">
    <text evidence="1">The sequence shown here is derived from an EMBL/GenBank/DDBJ whole genome shotgun (WGS) entry which is preliminary data.</text>
</comment>
<dbReference type="Pfam" id="PF00756">
    <property type="entry name" value="Esterase"/>
    <property type="match status" value="1"/>
</dbReference>
<protein>
    <submittedName>
        <fullName evidence="1">Alpha/beta hydrolase</fullName>
    </submittedName>
</protein>
<dbReference type="InterPro" id="IPR029058">
    <property type="entry name" value="AB_hydrolase_fold"/>
</dbReference>
<keyword evidence="2" id="KW-1185">Reference proteome</keyword>
<proteinExistence type="predicted"/>
<dbReference type="EMBL" id="JBHUMA010000006">
    <property type="protein sequence ID" value="MFD2598703.1"/>
    <property type="molecule type" value="Genomic_DNA"/>
</dbReference>
<dbReference type="InterPro" id="IPR000801">
    <property type="entry name" value="Esterase-like"/>
</dbReference>
<dbReference type="InterPro" id="IPR050583">
    <property type="entry name" value="Mycobacterial_A85_antigen"/>
</dbReference>
<dbReference type="PANTHER" id="PTHR48098">
    <property type="entry name" value="ENTEROCHELIN ESTERASE-RELATED"/>
    <property type="match status" value="1"/>
</dbReference>
<name>A0ABW5NL93_9SPHI</name>
<keyword evidence="1" id="KW-0378">Hydrolase</keyword>
<dbReference type="GO" id="GO:0016787">
    <property type="term" value="F:hydrolase activity"/>
    <property type="evidence" value="ECO:0007669"/>
    <property type="project" value="UniProtKB-KW"/>
</dbReference>
<gene>
    <name evidence="1" type="ORF">ACFSQ3_07035</name>
</gene>
<sequence length="317" mass="35725">MNENNSNKITSKQKTIHSSLEKLVPSFHTVFPNTHYFEIDSESAGNRFSAFVTLPATYADNENELFPVVYQLDANIYFPSTAPFHLATHGDIMSTLRPFILVSIGYSEQESQEWDWLRVRDLVPPEESVPEIFYQTLDASVQAGLVSQEKSEIYREMFGKPAGDKFLSFLENELHPHLEEAYRIDKNDAGIWGFSYGGLFTSYVALKKSELFKYIGAGSPGIVGNDSSIYKMYDESVSSKKDYSGRHLHITLGARELADFGPYQWLTARGTSELIAKASQFPLSGMRVTSELIPLETHLTGGVSSWFSFLRTCYAKK</sequence>
<evidence type="ECO:0000313" key="2">
    <source>
        <dbReference type="Proteomes" id="UP001597393"/>
    </source>
</evidence>
<dbReference type="SUPFAM" id="SSF53474">
    <property type="entry name" value="alpha/beta-Hydrolases"/>
    <property type="match status" value="1"/>
</dbReference>
<accession>A0ABW5NL93</accession>
<organism evidence="1 2">
    <name type="scientific">Sphingobacterium corticis</name>
    <dbReference type="NCBI Taxonomy" id="1812823"/>
    <lineage>
        <taxon>Bacteria</taxon>
        <taxon>Pseudomonadati</taxon>
        <taxon>Bacteroidota</taxon>
        <taxon>Sphingobacteriia</taxon>
        <taxon>Sphingobacteriales</taxon>
        <taxon>Sphingobacteriaceae</taxon>
        <taxon>Sphingobacterium</taxon>
    </lineage>
</organism>
<dbReference type="PANTHER" id="PTHR48098:SF6">
    <property type="entry name" value="FERRI-BACILLIBACTIN ESTERASE BESA"/>
    <property type="match status" value="1"/>
</dbReference>
<dbReference type="RefSeq" id="WP_380868817.1">
    <property type="nucleotide sequence ID" value="NZ_JBHUMA010000006.1"/>
</dbReference>